<dbReference type="Proteomes" id="UP000291084">
    <property type="component" value="Chromosome 4"/>
</dbReference>
<evidence type="ECO:0000256" key="1">
    <source>
        <dbReference type="ARBA" id="ARBA00005613"/>
    </source>
</evidence>
<gene>
    <name evidence="6" type="primary">Vigan.04G140700</name>
    <name evidence="6" type="ORF">VIGAN_04140700</name>
</gene>
<dbReference type="InterPro" id="IPR039058">
    <property type="entry name" value="Yippee_fam"/>
</dbReference>
<evidence type="ECO:0000259" key="5">
    <source>
        <dbReference type="PROSITE" id="PS51792"/>
    </source>
</evidence>
<protein>
    <recommendedName>
        <fullName evidence="4">Protein yippee-like</fullName>
    </recommendedName>
</protein>
<feature type="domain" description="Yippee" evidence="5">
    <location>
        <begin position="12"/>
        <end position="109"/>
    </location>
</feature>
<evidence type="ECO:0000256" key="3">
    <source>
        <dbReference type="ARBA" id="ARBA00022833"/>
    </source>
</evidence>
<sequence length="129" mass="14664">MGRLFLINLEGKFYCCKHCQTHFALDDDIISKSFHCRHGKAYLFDKVVNVTIGEKEERMMITGLHTVVDLFCVVCGSIVGWKYEAAYEKSQKYKEGKFILERYKVLGPDGSLYMAAQEAHAALSDADDI</sequence>
<evidence type="ECO:0000256" key="2">
    <source>
        <dbReference type="ARBA" id="ARBA00022723"/>
    </source>
</evidence>
<keyword evidence="2" id="KW-0479">Metal-binding</keyword>
<name>A0A0S3RU60_PHAAN</name>
<accession>A0A0S3RU60</accession>
<evidence type="ECO:0000313" key="6">
    <source>
        <dbReference type="EMBL" id="BAT84128.1"/>
    </source>
</evidence>
<dbReference type="Pfam" id="PF03226">
    <property type="entry name" value="Yippee-Mis18"/>
    <property type="match status" value="1"/>
</dbReference>
<dbReference type="OrthoDB" id="6407410at2759"/>
<dbReference type="InterPro" id="IPR004910">
    <property type="entry name" value="Yippee/Mis18/Cereblon"/>
</dbReference>
<comment type="similarity">
    <text evidence="1 4">Belongs to the yippee family.</text>
</comment>
<dbReference type="GO" id="GO:0046872">
    <property type="term" value="F:metal ion binding"/>
    <property type="evidence" value="ECO:0007669"/>
    <property type="project" value="UniProtKB-KW"/>
</dbReference>
<dbReference type="InterPro" id="IPR034751">
    <property type="entry name" value="Yippee"/>
</dbReference>
<keyword evidence="3" id="KW-0862">Zinc</keyword>
<proteinExistence type="inferred from homology"/>
<dbReference type="PANTHER" id="PTHR13848">
    <property type="entry name" value="PROTEIN YIPPEE-LIKE CG15309-RELATED"/>
    <property type="match status" value="1"/>
</dbReference>
<evidence type="ECO:0000313" key="7">
    <source>
        <dbReference type="Proteomes" id="UP000291084"/>
    </source>
</evidence>
<organism evidence="6 7">
    <name type="scientific">Vigna angularis var. angularis</name>
    <dbReference type="NCBI Taxonomy" id="157739"/>
    <lineage>
        <taxon>Eukaryota</taxon>
        <taxon>Viridiplantae</taxon>
        <taxon>Streptophyta</taxon>
        <taxon>Embryophyta</taxon>
        <taxon>Tracheophyta</taxon>
        <taxon>Spermatophyta</taxon>
        <taxon>Magnoliopsida</taxon>
        <taxon>eudicotyledons</taxon>
        <taxon>Gunneridae</taxon>
        <taxon>Pentapetalae</taxon>
        <taxon>rosids</taxon>
        <taxon>fabids</taxon>
        <taxon>Fabales</taxon>
        <taxon>Fabaceae</taxon>
        <taxon>Papilionoideae</taxon>
        <taxon>50 kb inversion clade</taxon>
        <taxon>NPAAA clade</taxon>
        <taxon>indigoferoid/millettioid clade</taxon>
        <taxon>Phaseoleae</taxon>
        <taxon>Vigna</taxon>
    </lineage>
</organism>
<dbReference type="EMBL" id="AP015037">
    <property type="protein sequence ID" value="BAT84128.1"/>
    <property type="molecule type" value="Genomic_DNA"/>
</dbReference>
<keyword evidence="7" id="KW-1185">Reference proteome</keyword>
<dbReference type="PROSITE" id="PS51792">
    <property type="entry name" value="YIPPEE"/>
    <property type="match status" value="1"/>
</dbReference>
<dbReference type="AlphaFoldDB" id="A0A0S3RU60"/>
<evidence type="ECO:0000256" key="4">
    <source>
        <dbReference type="RuleBase" id="RU110713"/>
    </source>
</evidence>
<reference evidence="6 7" key="1">
    <citation type="journal article" date="2015" name="Sci. Rep.">
        <title>The power of single molecule real-time sequencing technology in the de novo assembly of a eukaryotic genome.</title>
        <authorList>
            <person name="Sakai H."/>
            <person name="Naito K."/>
            <person name="Ogiso-Tanaka E."/>
            <person name="Takahashi Y."/>
            <person name="Iseki K."/>
            <person name="Muto C."/>
            <person name="Satou K."/>
            <person name="Teruya K."/>
            <person name="Shiroma A."/>
            <person name="Shimoji M."/>
            <person name="Hirano T."/>
            <person name="Itoh T."/>
            <person name="Kaga A."/>
            <person name="Tomooka N."/>
        </authorList>
    </citation>
    <scope>NUCLEOTIDE SEQUENCE [LARGE SCALE GENOMIC DNA]</scope>
    <source>
        <strain evidence="7">cv. Shumari</strain>
    </source>
</reference>